<dbReference type="InterPro" id="IPR001296">
    <property type="entry name" value="Glyco_trans_1"/>
</dbReference>
<dbReference type="PANTHER" id="PTHR12526">
    <property type="entry name" value="GLYCOSYLTRANSFERASE"/>
    <property type="match status" value="1"/>
</dbReference>
<comment type="caution">
    <text evidence="3">The sequence shown here is derived from an EMBL/GenBank/DDBJ whole genome shotgun (WGS) entry which is preliminary data.</text>
</comment>
<reference evidence="3 4" key="1">
    <citation type="submission" date="2019-02" db="EMBL/GenBank/DDBJ databases">
        <title>Bacterial novel species Mucilaginibacter sp. 17JY9-4 isolated from soil.</title>
        <authorList>
            <person name="Jung H.-Y."/>
        </authorList>
    </citation>
    <scope>NUCLEOTIDE SEQUENCE [LARGE SCALE GENOMIC DNA]</scope>
    <source>
        <strain evidence="3 4">17JY9-4</strain>
    </source>
</reference>
<dbReference type="Pfam" id="PF00534">
    <property type="entry name" value="Glycos_transf_1"/>
    <property type="match status" value="1"/>
</dbReference>
<feature type="domain" description="Glycosyl transferase family 1" evidence="1">
    <location>
        <begin position="197"/>
        <end position="336"/>
    </location>
</feature>
<dbReference type="PANTHER" id="PTHR12526:SF637">
    <property type="entry name" value="GLYCOSYLTRANSFERASE EPSF-RELATED"/>
    <property type="match status" value="1"/>
</dbReference>
<protein>
    <submittedName>
        <fullName evidence="3">Glycosyltransferase</fullName>
    </submittedName>
</protein>
<gene>
    <name evidence="3" type="ORF">EWM62_06610</name>
</gene>
<feature type="domain" description="Glycosyltransferase subfamily 4-like N-terminal" evidence="2">
    <location>
        <begin position="16"/>
        <end position="185"/>
    </location>
</feature>
<evidence type="ECO:0000313" key="3">
    <source>
        <dbReference type="EMBL" id="RYU91606.1"/>
    </source>
</evidence>
<dbReference type="InterPro" id="IPR028098">
    <property type="entry name" value="Glyco_trans_4-like_N"/>
</dbReference>
<proteinExistence type="predicted"/>
<dbReference type="OrthoDB" id="9790710at2"/>
<dbReference type="EMBL" id="SEWG01000002">
    <property type="protein sequence ID" value="RYU91606.1"/>
    <property type="molecule type" value="Genomic_DNA"/>
</dbReference>
<name>A0A4Q5LQ79_9SPHI</name>
<keyword evidence="3" id="KW-0808">Transferase</keyword>
<dbReference type="SUPFAM" id="SSF53756">
    <property type="entry name" value="UDP-Glycosyltransferase/glycogen phosphorylase"/>
    <property type="match status" value="1"/>
</dbReference>
<evidence type="ECO:0000259" key="2">
    <source>
        <dbReference type="Pfam" id="PF13439"/>
    </source>
</evidence>
<organism evidence="3 4">
    <name type="scientific">Mucilaginibacter terrigena</name>
    <dbReference type="NCBI Taxonomy" id="2492395"/>
    <lineage>
        <taxon>Bacteria</taxon>
        <taxon>Pseudomonadati</taxon>
        <taxon>Bacteroidota</taxon>
        <taxon>Sphingobacteriia</taxon>
        <taxon>Sphingobacteriales</taxon>
        <taxon>Sphingobacteriaceae</taxon>
        <taxon>Mucilaginibacter</taxon>
    </lineage>
</organism>
<evidence type="ECO:0000259" key="1">
    <source>
        <dbReference type="Pfam" id="PF00534"/>
    </source>
</evidence>
<dbReference type="AlphaFoldDB" id="A0A4Q5LQ79"/>
<dbReference type="Gene3D" id="3.40.50.2000">
    <property type="entry name" value="Glycogen Phosphorylase B"/>
    <property type="match status" value="2"/>
</dbReference>
<accession>A0A4Q5LQ79</accession>
<keyword evidence="4" id="KW-1185">Reference proteome</keyword>
<sequence length="380" mass="41716">MKILHIVAAYKPAYIYGGPTMSVAMLCEALVNAKVQAEVFTTTANGITELPVIANRPTTIDGVTVTYFKRLTKDHTHFSPALLKALWKRAKEFDAVHIHAWWNLVSVLSCAVALVKGVPVILSPRGTLSSYSFANNNIGKKRIIHTLLGKRLLAKCHIHVTAARESISILDVVKPLSTAIIPNFVKLPSACVERPAADGPVKLLFFSRIEEKKGLDILLKALNTVTPPFHLTIAGDGDINYINKLKASVTDPSITANITWAGFFNDDKFELLSRHDLLVLPSHDENFGNVVIESLSVGTPVLISHNVGLANYVKDHKLGWICDTDAASVSDAINNMTDYSTQIAEIQKTAPGIVRADFSGSRLQQQYVNFYKDILAHERL</sequence>
<dbReference type="RefSeq" id="WP_129875863.1">
    <property type="nucleotide sequence ID" value="NZ_SEWG01000002.1"/>
</dbReference>
<dbReference type="NCBIfam" id="NF046085">
    <property type="entry name" value="XrtY_assoc_Gly1"/>
    <property type="match status" value="1"/>
</dbReference>
<dbReference type="Proteomes" id="UP000293331">
    <property type="component" value="Unassembled WGS sequence"/>
</dbReference>
<dbReference type="Pfam" id="PF13439">
    <property type="entry name" value="Glyco_transf_4"/>
    <property type="match status" value="1"/>
</dbReference>
<dbReference type="GO" id="GO:0016757">
    <property type="term" value="F:glycosyltransferase activity"/>
    <property type="evidence" value="ECO:0007669"/>
    <property type="project" value="InterPro"/>
</dbReference>
<evidence type="ECO:0000313" key="4">
    <source>
        <dbReference type="Proteomes" id="UP000293331"/>
    </source>
</evidence>